<protein>
    <submittedName>
        <fullName evidence="8">E3 ubiquitin-protein ligase TRIM39</fullName>
    </submittedName>
</protein>
<dbReference type="Gene3D" id="2.60.120.920">
    <property type="match status" value="1"/>
</dbReference>
<dbReference type="InterPro" id="IPR050143">
    <property type="entry name" value="TRIM/RBCC"/>
</dbReference>
<evidence type="ECO:0000259" key="6">
    <source>
        <dbReference type="PROSITE" id="PS50119"/>
    </source>
</evidence>
<dbReference type="Pfam" id="PF13765">
    <property type="entry name" value="PRY"/>
    <property type="match status" value="1"/>
</dbReference>
<name>A0A4Z2GGB2_9TELE</name>
<organism evidence="8 9">
    <name type="scientific">Liparis tanakae</name>
    <name type="common">Tanaka's snailfish</name>
    <dbReference type="NCBI Taxonomy" id="230148"/>
    <lineage>
        <taxon>Eukaryota</taxon>
        <taxon>Metazoa</taxon>
        <taxon>Chordata</taxon>
        <taxon>Craniata</taxon>
        <taxon>Vertebrata</taxon>
        <taxon>Euteleostomi</taxon>
        <taxon>Actinopterygii</taxon>
        <taxon>Neopterygii</taxon>
        <taxon>Teleostei</taxon>
        <taxon>Neoteleostei</taxon>
        <taxon>Acanthomorphata</taxon>
        <taxon>Eupercaria</taxon>
        <taxon>Perciformes</taxon>
        <taxon>Cottioidei</taxon>
        <taxon>Cottales</taxon>
        <taxon>Liparidae</taxon>
        <taxon>Liparis</taxon>
    </lineage>
</organism>
<feature type="coiled-coil region" evidence="4">
    <location>
        <begin position="145"/>
        <end position="200"/>
    </location>
</feature>
<proteinExistence type="predicted"/>
<feature type="region of interest" description="Disordered" evidence="5">
    <location>
        <begin position="1"/>
        <end position="31"/>
    </location>
</feature>
<evidence type="ECO:0000313" key="9">
    <source>
        <dbReference type="Proteomes" id="UP000314294"/>
    </source>
</evidence>
<dbReference type="OrthoDB" id="6105938at2759"/>
<dbReference type="CDD" id="cd12893">
    <property type="entry name" value="SPRY_PRY_TRIM35"/>
    <property type="match status" value="1"/>
</dbReference>
<dbReference type="AlphaFoldDB" id="A0A4Z2GGB2"/>
<dbReference type="Pfam" id="PF00643">
    <property type="entry name" value="zf-B_box"/>
    <property type="match status" value="1"/>
</dbReference>
<evidence type="ECO:0000256" key="3">
    <source>
        <dbReference type="PROSITE-ProRule" id="PRU00024"/>
    </source>
</evidence>
<dbReference type="PRINTS" id="PR01407">
    <property type="entry name" value="BUTYPHLNCDUF"/>
</dbReference>
<feature type="compositionally biased region" description="Basic and acidic residues" evidence="5">
    <location>
        <begin position="1"/>
        <end position="17"/>
    </location>
</feature>
<feature type="domain" description="B30.2/SPRY" evidence="7">
    <location>
        <begin position="195"/>
        <end position="385"/>
    </location>
</feature>
<sequence>MPLKNPDESFILERDKSASMGHPPLNLPLKNPDESFILERDQSASMGHPPLNLPLKNPDESFILERDQSASMGHPPLSLPLKNPDESFLLERDRRAPETLCSLHSEKLELFCLDHQEPVCVVCRDSARHTDHRFRPIDEVAEDLKEELQETLEPLKKKLKVLEQMKVKSDLTAEHMKVQARRAESQIKDQFKELHRFLEEDEEASMKDLASYTPVVLDPNTAHPELVLSADLTTVTCGPRQKLPDNPERFDLVPSVLGSEGLTSGTHSWDVEVGDSTGWFLGVLAESAQREELLQSGLWTIGFSEGKYSSLSPSAPVPVALAVQTDPQRIRVRLDWNRGTLSFSDPDSNAHLHTFTHTFTEGMLPFFDTKDKLNILPVKVSVTVEQSTHRTMKVAPGTEMVLQRDAIKEPFLVPQRTYKGVSKNP</sequence>
<dbReference type="EMBL" id="SRLO01000551">
    <property type="protein sequence ID" value="TNN52320.1"/>
    <property type="molecule type" value="Genomic_DNA"/>
</dbReference>
<comment type="caution">
    <text evidence="8">The sequence shown here is derived from an EMBL/GenBank/DDBJ whole genome shotgun (WGS) entry which is preliminary data.</text>
</comment>
<dbReference type="InterPro" id="IPR006574">
    <property type="entry name" value="PRY"/>
</dbReference>
<dbReference type="SUPFAM" id="SSF57845">
    <property type="entry name" value="B-box zinc-binding domain"/>
    <property type="match status" value="1"/>
</dbReference>
<gene>
    <name evidence="8" type="primary">Trim39_7</name>
    <name evidence="8" type="ORF">EYF80_037474</name>
</gene>
<dbReference type="InterPro" id="IPR003879">
    <property type="entry name" value="Butyrophylin_SPRY"/>
</dbReference>
<dbReference type="InterPro" id="IPR003877">
    <property type="entry name" value="SPRY_dom"/>
</dbReference>
<evidence type="ECO:0000313" key="8">
    <source>
        <dbReference type="EMBL" id="TNN52320.1"/>
    </source>
</evidence>
<keyword evidence="2" id="KW-0862">Zinc</keyword>
<dbReference type="PANTHER" id="PTHR24103">
    <property type="entry name" value="E3 UBIQUITIN-PROTEIN LIGASE TRIM"/>
    <property type="match status" value="1"/>
</dbReference>
<dbReference type="GO" id="GO:0008270">
    <property type="term" value="F:zinc ion binding"/>
    <property type="evidence" value="ECO:0007669"/>
    <property type="project" value="UniProtKB-KW"/>
</dbReference>
<dbReference type="PROSITE" id="PS50188">
    <property type="entry name" value="B302_SPRY"/>
    <property type="match status" value="1"/>
</dbReference>
<dbReference type="SMART" id="SM00449">
    <property type="entry name" value="SPRY"/>
    <property type="match status" value="1"/>
</dbReference>
<keyword evidence="1 3" id="KW-0479">Metal-binding</keyword>
<dbReference type="InterPro" id="IPR043136">
    <property type="entry name" value="B30.2/SPRY_sf"/>
</dbReference>
<dbReference type="Proteomes" id="UP000314294">
    <property type="component" value="Unassembled WGS sequence"/>
</dbReference>
<reference evidence="8 9" key="1">
    <citation type="submission" date="2019-03" db="EMBL/GenBank/DDBJ databases">
        <title>First draft genome of Liparis tanakae, snailfish: a comprehensive survey of snailfish specific genes.</title>
        <authorList>
            <person name="Kim W."/>
            <person name="Song I."/>
            <person name="Jeong J.-H."/>
            <person name="Kim D."/>
            <person name="Kim S."/>
            <person name="Ryu S."/>
            <person name="Song J.Y."/>
            <person name="Lee S.K."/>
        </authorList>
    </citation>
    <scope>NUCLEOTIDE SEQUENCE [LARGE SCALE GENOMIC DNA]</scope>
    <source>
        <tissue evidence="8">Muscle</tissue>
    </source>
</reference>
<dbReference type="Gene3D" id="3.30.160.60">
    <property type="entry name" value="Classic Zinc Finger"/>
    <property type="match status" value="1"/>
</dbReference>
<feature type="domain" description="B box-type" evidence="6">
    <location>
        <begin position="96"/>
        <end position="137"/>
    </location>
</feature>
<evidence type="ECO:0000256" key="1">
    <source>
        <dbReference type="ARBA" id="ARBA00022771"/>
    </source>
</evidence>
<keyword evidence="4" id="KW-0175">Coiled coil</keyword>
<dbReference type="PROSITE" id="PS50119">
    <property type="entry name" value="ZF_BBOX"/>
    <property type="match status" value="1"/>
</dbReference>
<dbReference type="SMART" id="SM00336">
    <property type="entry name" value="BBOX"/>
    <property type="match status" value="1"/>
</dbReference>
<evidence type="ECO:0000256" key="2">
    <source>
        <dbReference type="ARBA" id="ARBA00022833"/>
    </source>
</evidence>
<dbReference type="InterPro" id="IPR013320">
    <property type="entry name" value="ConA-like_dom_sf"/>
</dbReference>
<dbReference type="SMART" id="SM00589">
    <property type="entry name" value="PRY"/>
    <property type="match status" value="1"/>
</dbReference>
<dbReference type="SUPFAM" id="SSF49899">
    <property type="entry name" value="Concanavalin A-like lectins/glucanases"/>
    <property type="match status" value="1"/>
</dbReference>
<accession>A0A4Z2GGB2</accession>
<dbReference type="InterPro" id="IPR001870">
    <property type="entry name" value="B30.2/SPRY"/>
</dbReference>
<evidence type="ECO:0000256" key="4">
    <source>
        <dbReference type="SAM" id="Coils"/>
    </source>
</evidence>
<dbReference type="InterPro" id="IPR000315">
    <property type="entry name" value="Znf_B-box"/>
</dbReference>
<keyword evidence="1 3" id="KW-0863">Zinc-finger</keyword>
<evidence type="ECO:0000259" key="7">
    <source>
        <dbReference type="PROSITE" id="PS50188"/>
    </source>
</evidence>
<keyword evidence="9" id="KW-1185">Reference proteome</keyword>
<dbReference type="Pfam" id="PF00622">
    <property type="entry name" value="SPRY"/>
    <property type="match status" value="1"/>
</dbReference>
<evidence type="ECO:0000256" key="5">
    <source>
        <dbReference type="SAM" id="MobiDB-lite"/>
    </source>
</evidence>